<dbReference type="GO" id="GO:0050660">
    <property type="term" value="F:flavin adenine dinucleotide binding"/>
    <property type="evidence" value="ECO:0007669"/>
    <property type="project" value="InterPro"/>
</dbReference>
<reference evidence="8 9" key="1">
    <citation type="submission" date="2015-02" db="EMBL/GenBank/DDBJ databases">
        <title>Draft genome sequences of ten Microbacterium spp. with emphasis on heavy metal contaminated environments.</title>
        <authorList>
            <person name="Corretto E."/>
        </authorList>
    </citation>
    <scope>NUCLEOTIDE SEQUENCE [LARGE SCALE GENOMIC DNA]</scope>
    <source>
        <strain evidence="8 9">DSM 8608</strain>
    </source>
</reference>
<dbReference type="Gene3D" id="1.20.140.10">
    <property type="entry name" value="Butyryl-CoA Dehydrogenase, subunit A, domain 3"/>
    <property type="match status" value="1"/>
</dbReference>
<dbReference type="InterPro" id="IPR009075">
    <property type="entry name" value="AcylCo_DH/oxidase_C"/>
</dbReference>
<dbReference type="SUPFAM" id="SSF56645">
    <property type="entry name" value="Acyl-CoA dehydrogenase NM domain-like"/>
    <property type="match status" value="1"/>
</dbReference>
<keyword evidence="9" id="KW-1185">Reference proteome</keyword>
<dbReference type="InterPro" id="IPR036250">
    <property type="entry name" value="AcylCo_DH-like_C"/>
</dbReference>
<comment type="cofactor">
    <cofactor evidence="1">
        <name>FAD</name>
        <dbReference type="ChEBI" id="CHEBI:57692"/>
    </cofactor>
</comment>
<comment type="caution">
    <text evidence="8">The sequence shown here is derived from an EMBL/GenBank/DDBJ whole genome shotgun (WGS) entry which is preliminary data.</text>
</comment>
<accession>A0A0M2HC96</accession>
<proteinExistence type="inferred from homology"/>
<dbReference type="EC" id="1.3.1.95" evidence="8"/>
<protein>
    <submittedName>
        <fullName evidence="8">Acryloyl-CoA reductase (NADH)</fullName>
        <ecNumber evidence="8">1.3.1.95</ecNumber>
    </submittedName>
</protein>
<dbReference type="GO" id="GO:0043958">
    <property type="term" value="F:acryloyl-CoA reductase (NADH) activity"/>
    <property type="evidence" value="ECO:0007669"/>
    <property type="project" value="UniProtKB-EC"/>
</dbReference>
<feature type="domain" description="Acyl-CoA dehydrogenase/oxidase C-terminal" evidence="6">
    <location>
        <begin position="187"/>
        <end position="306"/>
    </location>
</feature>
<comment type="similarity">
    <text evidence="2">Belongs to the acyl-CoA dehydrogenase family.</text>
</comment>
<evidence type="ECO:0000259" key="7">
    <source>
        <dbReference type="Pfam" id="PF02771"/>
    </source>
</evidence>
<evidence type="ECO:0000259" key="6">
    <source>
        <dbReference type="Pfam" id="PF00441"/>
    </source>
</evidence>
<dbReference type="Pfam" id="PF02771">
    <property type="entry name" value="Acyl-CoA_dh_N"/>
    <property type="match status" value="1"/>
</dbReference>
<dbReference type="InterPro" id="IPR009100">
    <property type="entry name" value="AcylCoA_DH/oxidase_NM_dom_sf"/>
</dbReference>
<evidence type="ECO:0000256" key="5">
    <source>
        <dbReference type="ARBA" id="ARBA00023002"/>
    </source>
</evidence>
<evidence type="ECO:0000256" key="2">
    <source>
        <dbReference type="ARBA" id="ARBA00009347"/>
    </source>
</evidence>
<name>A0A0M2HC96_MICTR</name>
<keyword evidence="3" id="KW-0285">Flavoprotein</keyword>
<dbReference type="AlphaFoldDB" id="A0A0M2HC96"/>
<keyword evidence="5 8" id="KW-0560">Oxidoreductase</keyword>
<dbReference type="InterPro" id="IPR037069">
    <property type="entry name" value="AcylCoA_DH/ox_N_sf"/>
</dbReference>
<dbReference type="SUPFAM" id="SSF47203">
    <property type="entry name" value="Acyl-CoA dehydrogenase C-terminal domain-like"/>
    <property type="match status" value="1"/>
</dbReference>
<evidence type="ECO:0000256" key="4">
    <source>
        <dbReference type="ARBA" id="ARBA00022827"/>
    </source>
</evidence>
<sequence>MNEETEALVQAVADACERHPSTTDSSGGARFNGELWSALEQMGVTLLSVDEGSGGSGGDVQMTASVLAVLGEHSATVPYAETALLAGWMLAACGAPIPAGPLAAAVAGERFVLERDGEGWRIDGELSRVPWARHAAALVVLVGEHVVVVDRAMLDVSAGANLAGEPRDGVRLRGVVVVDAVRILPEGTEVTPEAFLARCALARAASISGAARRALTLSIKYAGEREQFGRTLKNFQAVQQHLAETAGEVLVCTAAAESAALHIDRDPRNIWPVAAASVAVRNAAGLIARLSHQVHGAIGFTDEHDLRLSTTRLWAWRDEAGSEPSWARRVGAEAVLAGPADLWEKIVG</sequence>
<dbReference type="Pfam" id="PF00441">
    <property type="entry name" value="Acyl-CoA_dh_1"/>
    <property type="match status" value="1"/>
</dbReference>
<dbReference type="PANTHER" id="PTHR43884:SF20">
    <property type="entry name" value="ACYL-COA DEHYDROGENASE FADE28"/>
    <property type="match status" value="1"/>
</dbReference>
<dbReference type="OrthoDB" id="7328575at2"/>
<dbReference type="PANTHER" id="PTHR43884">
    <property type="entry name" value="ACYL-COA DEHYDROGENASE"/>
    <property type="match status" value="1"/>
</dbReference>
<dbReference type="RefSeq" id="WP_052676799.1">
    <property type="nucleotide sequence ID" value="NZ_JYJA01000035.1"/>
</dbReference>
<dbReference type="Proteomes" id="UP000034098">
    <property type="component" value="Unassembled WGS sequence"/>
</dbReference>
<evidence type="ECO:0000256" key="1">
    <source>
        <dbReference type="ARBA" id="ARBA00001974"/>
    </source>
</evidence>
<keyword evidence="4" id="KW-0274">FAD</keyword>
<gene>
    <name evidence="8" type="primary">acrC_2</name>
    <name evidence="8" type="ORF">RS82_02329</name>
</gene>
<dbReference type="InterPro" id="IPR013786">
    <property type="entry name" value="AcylCoA_DH/ox_N"/>
</dbReference>
<evidence type="ECO:0000313" key="9">
    <source>
        <dbReference type="Proteomes" id="UP000034098"/>
    </source>
</evidence>
<dbReference type="Gene3D" id="1.10.540.10">
    <property type="entry name" value="Acyl-CoA dehydrogenase/oxidase, N-terminal domain"/>
    <property type="match status" value="1"/>
</dbReference>
<dbReference type="PATRIC" id="fig|69370.6.peg.2367"/>
<organism evidence="8 9">
    <name type="scientific">Microbacterium trichothecenolyticum</name>
    <name type="common">Aureobacterium trichothecenolyticum</name>
    <dbReference type="NCBI Taxonomy" id="69370"/>
    <lineage>
        <taxon>Bacteria</taxon>
        <taxon>Bacillati</taxon>
        <taxon>Actinomycetota</taxon>
        <taxon>Actinomycetes</taxon>
        <taxon>Micrococcales</taxon>
        <taxon>Microbacteriaceae</taxon>
        <taxon>Microbacterium</taxon>
    </lineage>
</organism>
<evidence type="ECO:0000313" key="8">
    <source>
        <dbReference type="EMBL" id="KJL42313.1"/>
    </source>
</evidence>
<dbReference type="GO" id="GO:0003995">
    <property type="term" value="F:acyl-CoA dehydrogenase activity"/>
    <property type="evidence" value="ECO:0007669"/>
    <property type="project" value="TreeGrafter"/>
</dbReference>
<dbReference type="EMBL" id="JYJA01000035">
    <property type="protein sequence ID" value="KJL42313.1"/>
    <property type="molecule type" value="Genomic_DNA"/>
</dbReference>
<evidence type="ECO:0000256" key="3">
    <source>
        <dbReference type="ARBA" id="ARBA00022630"/>
    </source>
</evidence>
<feature type="domain" description="Acyl-CoA dehydrogenase/oxidase N-terminal" evidence="7">
    <location>
        <begin position="3"/>
        <end position="94"/>
    </location>
</feature>